<evidence type="ECO:0000313" key="2">
    <source>
        <dbReference type="EMBL" id="MDT0488178.1"/>
    </source>
</evidence>
<sequence>MNPRLPRRQAERRGLRLWPVGIVLVLAITVAVLVAAAVFYAGWDLLGAHKLKPEPSVDSKTLFDLVKLAFGVVAGAGALVALVVAYRRQRVDEDGALRDATRLHTERFTTAVSQLGNESAAVRLGGVHALAGLADDAPTRELRQTCIDVLCAYLRLPYTAEADLPANDAEARHTYLALREVRHTVIRLIRDHLRLPLEHHHSWQGHDFDFTGVMFDGGDLSKAVFSAGAVSFNGAVFSAGVVSFSRAVFSGGAVGFEGAVFSGGVVYFGEAVFSGGRVYFSRAVFSGGRVYFSRATFSGGSVHFSRATFSGSAVGFGEAVFSGGTVGFGEAVFSGGTVDFSRAVFSGGAADFLAATFSNGRVGFRAATFSGGAADFSEAVFSGGTVTFSRATFSGGTVGFAAATFSGGTVDFSEAVFSGGAAIFTEATFSGGTVDFSEATGTAPRALIPAARAPLPDGLILAAAWQPTGP</sequence>
<keyword evidence="1" id="KW-0812">Transmembrane</keyword>
<proteinExistence type="predicted"/>
<organism evidence="2 3">
    <name type="scientific">Streptomyces doebereineriae</name>
    <dbReference type="NCBI Taxonomy" id="3075528"/>
    <lineage>
        <taxon>Bacteria</taxon>
        <taxon>Bacillati</taxon>
        <taxon>Actinomycetota</taxon>
        <taxon>Actinomycetes</taxon>
        <taxon>Kitasatosporales</taxon>
        <taxon>Streptomycetaceae</taxon>
        <taxon>Streptomyces</taxon>
    </lineage>
</organism>
<gene>
    <name evidence="2" type="ORF">RNB18_49885</name>
</gene>
<keyword evidence="3" id="KW-1185">Reference proteome</keyword>
<dbReference type="Pfam" id="PF13576">
    <property type="entry name" value="Pentapeptide_3"/>
    <property type="match status" value="1"/>
</dbReference>
<keyword evidence="1" id="KW-1133">Transmembrane helix</keyword>
<dbReference type="EMBL" id="JAVREZ010000039">
    <property type="protein sequence ID" value="MDT0488178.1"/>
    <property type="molecule type" value="Genomic_DNA"/>
</dbReference>
<keyword evidence="1" id="KW-0472">Membrane</keyword>
<feature type="transmembrane region" description="Helical" evidence="1">
    <location>
        <begin position="20"/>
        <end position="42"/>
    </location>
</feature>
<dbReference type="RefSeq" id="WP_311720766.1">
    <property type="nucleotide sequence ID" value="NZ_JAVREZ010000039.1"/>
</dbReference>
<evidence type="ECO:0000313" key="3">
    <source>
        <dbReference type="Proteomes" id="UP001183824"/>
    </source>
</evidence>
<dbReference type="InterPro" id="IPR001646">
    <property type="entry name" value="5peptide_repeat"/>
</dbReference>
<name>A0ABU2VRD5_9ACTN</name>
<comment type="caution">
    <text evidence="2">The sequence shown here is derived from an EMBL/GenBank/DDBJ whole genome shotgun (WGS) entry which is preliminary data.</text>
</comment>
<reference evidence="3" key="1">
    <citation type="submission" date="2023-07" db="EMBL/GenBank/DDBJ databases">
        <title>30 novel species of actinomycetes from the DSMZ collection.</title>
        <authorList>
            <person name="Nouioui I."/>
        </authorList>
    </citation>
    <scope>NUCLEOTIDE SEQUENCE [LARGE SCALE GENOMIC DNA]</scope>
    <source>
        <strain evidence="3">DSM 41640</strain>
    </source>
</reference>
<accession>A0ABU2VRD5</accession>
<dbReference type="Proteomes" id="UP001183824">
    <property type="component" value="Unassembled WGS sequence"/>
</dbReference>
<evidence type="ECO:0000256" key="1">
    <source>
        <dbReference type="SAM" id="Phobius"/>
    </source>
</evidence>
<feature type="transmembrane region" description="Helical" evidence="1">
    <location>
        <begin position="62"/>
        <end position="86"/>
    </location>
</feature>
<protein>
    <submittedName>
        <fullName evidence="2">Pentapeptide repeat-containing protein</fullName>
    </submittedName>
</protein>